<dbReference type="Pfam" id="PF13377">
    <property type="entry name" value="Peripla_BP_3"/>
    <property type="match status" value="1"/>
</dbReference>
<reference evidence="6 7" key="1">
    <citation type="journal article" date="2010" name="Stand. Genomic Sci.">
        <title>Non-contiguous finished genome sequence of Aminomonas paucivorans type strain (GLU-3).</title>
        <authorList>
            <person name="Pitluck S."/>
            <person name="Yasawong M."/>
            <person name="Held B."/>
            <person name="Lapidus A."/>
            <person name="Nolan M."/>
            <person name="Copeland A."/>
            <person name="Lucas S."/>
            <person name="Del Rio T.G."/>
            <person name="Tice H."/>
            <person name="Cheng J.F."/>
            <person name="Chertkov O."/>
            <person name="Goodwin L."/>
            <person name="Tapia R."/>
            <person name="Han C."/>
            <person name="Liolios K."/>
            <person name="Ivanova N."/>
            <person name="Mavromatis K."/>
            <person name="Ovchinnikova G."/>
            <person name="Pati A."/>
            <person name="Chen A."/>
            <person name="Palaniappan K."/>
            <person name="Land M."/>
            <person name="Hauser L."/>
            <person name="Chang Y.J."/>
            <person name="Jeffries C.D."/>
            <person name="Pukall R."/>
            <person name="Spring S."/>
            <person name="Rohde M."/>
            <person name="Sikorski J."/>
            <person name="Goker M."/>
            <person name="Woyke T."/>
            <person name="Bristow J."/>
            <person name="Eisen J.A."/>
            <person name="Markowitz V."/>
            <person name="Hugenholtz P."/>
            <person name="Kyrpides N.C."/>
            <person name="Klenk H.P."/>
        </authorList>
    </citation>
    <scope>NUCLEOTIDE SEQUENCE [LARGE SCALE GENOMIC DNA]</scope>
    <source>
        <strain evidence="6 7">DSM 12260</strain>
    </source>
</reference>
<protein>
    <submittedName>
        <fullName evidence="6">Transcriptional regulator, LacI family</fullName>
    </submittedName>
</protein>
<sequence length="340" mass="36504">MATMKDVADRSGVSVTTVSHVLNQTRFVSEGIRRKVEAAMEELGYRPNVLARGLRKGEATLLGLVVPDATNPYFAEIARAVEDACYQEGYGLIVCSSAGCPDRERRAVEALAANRVGGLALVNVGMSEREAAIFDGLDIPLVMLDREIPDFPVDSIQIDNVLGGWLASRHLTELGHRRVACITGPSQVTPSADRVLGYRQALEEAGIPWDPELVRAGDFTPVTSYGIARELLNHPDPPTAIFACNDLMAFGVVGAAAEAGLSVPGDLSVAGFDDIHLAAYFNPPLTTVAQPRAEMGTAAVRILLERMRDRSLPRRRPVLMNPTLVVRRSTGPRPGGGSRA</sequence>
<keyword evidence="1" id="KW-0678">Repressor</keyword>
<dbReference type="CDD" id="cd06267">
    <property type="entry name" value="PBP1_LacI_sugar_binding-like"/>
    <property type="match status" value="1"/>
</dbReference>
<dbReference type="InterPro" id="IPR010982">
    <property type="entry name" value="Lambda_DNA-bd_dom_sf"/>
</dbReference>
<dbReference type="PROSITE" id="PS50932">
    <property type="entry name" value="HTH_LACI_2"/>
    <property type="match status" value="1"/>
</dbReference>
<dbReference type="SMART" id="SM00354">
    <property type="entry name" value="HTH_LACI"/>
    <property type="match status" value="1"/>
</dbReference>
<dbReference type="PANTHER" id="PTHR30146:SF148">
    <property type="entry name" value="HTH-TYPE TRANSCRIPTIONAL REPRESSOR PURR-RELATED"/>
    <property type="match status" value="1"/>
</dbReference>
<keyword evidence="4" id="KW-0804">Transcription</keyword>
<dbReference type="PROSITE" id="PS00356">
    <property type="entry name" value="HTH_LACI_1"/>
    <property type="match status" value="1"/>
</dbReference>
<evidence type="ECO:0000256" key="4">
    <source>
        <dbReference type="ARBA" id="ARBA00023163"/>
    </source>
</evidence>
<dbReference type="InterPro" id="IPR028082">
    <property type="entry name" value="Peripla_BP_I"/>
</dbReference>
<dbReference type="SUPFAM" id="SSF47413">
    <property type="entry name" value="lambda repressor-like DNA-binding domains"/>
    <property type="match status" value="1"/>
</dbReference>
<dbReference type="HOGENOM" id="CLU_037628_6_1_0"/>
<evidence type="ECO:0000256" key="2">
    <source>
        <dbReference type="ARBA" id="ARBA00023015"/>
    </source>
</evidence>
<dbReference type="CDD" id="cd01392">
    <property type="entry name" value="HTH_LacI"/>
    <property type="match status" value="1"/>
</dbReference>
<dbReference type="GO" id="GO:0000976">
    <property type="term" value="F:transcription cis-regulatory region binding"/>
    <property type="evidence" value="ECO:0007669"/>
    <property type="project" value="TreeGrafter"/>
</dbReference>
<dbReference type="OrthoDB" id="9796186at2"/>
<evidence type="ECO:0000259" key="5">
    <source>
        <dbReference type="PROSITE" id="PS50932"/>
    </source>
</evidence>
<organism evidence="6 7">
    <name type="scientific">Aminomonas paucivorans DSM 12260</name>
    <dbReference type="NCBI Taxonomy" id="584708"/>
    <lineage>
        <taxon>Bacteria</taxon>
        <taxon>Thermotogati</taxon>
        <taxon>Synergistota</taxon>
        <taxon>Synergistia</taxon>
        <taxon>Synergistales</taxon>
        <taxon>Synergistaceae</taxon>
        <taxon>Aminomonas</taxon>
    </lineage>
</organism>
<evidence type="ECO:0000313" key="6">
    <source>
        <dbReference type="EMBL" id="EFQ24158.1"/>
    </source>
</evidence>
<dbReference type="SUPFAM" id="SSF53822">
    <property type="entry name" value="Periplasmic binding protein-like I"/>
    <property type="match status" value="1"/>
</dbReference>
<dbReference type="Gene3D" id="3.40.50.2300">
    <property type="match status" value="2"/>
</dbReference>
<keyword evidence="2" id="KW-0805">Transcription regulation</keyword>
<dbReference type="STRING" id="584708.Apau_1740"/>
<keyword evidence="3" id="KW-0238">DNA-binding</keyword>
<dbReference type="AlphaFoldDB" id="E3CV71"/>
<dbReference type="Pfam" id="PF00356">
    <property type="entry name" value="LacI"/>
    <property type="match status" value="1"/>
</dbReference>
<feature type="domain" description="HTH lacI-type" evidence="5">
    <location>
        <begin position="2"/>
        <end position="56"/>
    </location>
</feature>
<dbReference type="InterPro" id="IPR000843">
    <property type="entry name" value="HTH_LacI"/>
</dbReference>
<evidence type="ECO:0000313" key="7">
    <source>
        <dbReference type="Proteomes" id="UP000005096"/>
    </source>
</evidence>
<dbReference type="Gene3D" id="1.10.260.40">
    <property type="entry name" value="lambda repressor-like DNA-binding domains"/>
    <property type="match status" value="1"/>
</dbReference>
<accession>E3CV71</accession>
<dbReference type="GO" id="GO:0003700">
    <property type="term" value="F:DNA-binding transcription factor activity"/>
    <property type="evidence" value="ECO:0007669"/>
    <property type="project" value="TreeGrafter"/>
</dbReference>
<dbReference type="PaxDb" id="584708-Apau_1740"/>
<dbReference type="InterPro" id="IPR046335">
    <property type="entry name" value="LacI/GalR-like_sensor"/>
</dbReference>
<gene>
    <name evidence="6" type="ORF">Apau_1740</name>
</gene>
<dbReference type="RefSeq" id="WP_006301381.1">
    <property type="nucleotide sequence ID" value="NZ_CM001022.1"/>
</dbReference>
<keyword evidence="7" id="KW-1185">Reference proteome</keyword>
<dbReference type="Proteomes" id="UP000005096">
    <property type="component" value="Chromosome"/>
</dbReference>
<proteinExistence type="predicted"/>
<dbReference type="PANTHER" id="PTHR30146">
    <property type="entry name" value="LACI-RELATED TRANSCRIPTIONAL REPRESSOR"/>
    <property type="match status" value="1"/>
</dbReference>
<name>E3CV71_9BACT</name>
<dbReference type="EMBL" id="CM001022">
    <property type="protein sequence ID" value="EFQ24158.1"/>
    <property type="molecule type" value="Genomic_DNA"/>
</dbReference>
<evidence type="ECO:0000256" key="1">
    <source>
        <dbReference type="ARBA" id="ARBA00022491"/>
    </source>
</evidence>
<dbReference type="eggNOG" id="COG1609">
    <property type="taxonomic scope" value="Bacteria"/>
</dbReference>
<evidence type="ECO:0000256" key="3">
    <source>
        <dbReference type="ARBA" id="ARBA00023125"/>
    </source>
</evidence>